<dbReference type="InterPro" id="IPR036964">
    <property type="entry name" value="RASGEF_cat_dom_sf"/>
</dbReference>
<dbReference type="Gene3D" id="1.10.840.10">
    <property type="entry name" value="Ras guanine-nucleotide exchange factors catalytic domain"/>
    <property type="match status" value="1"/>
</dbReference>
<dbReference type="PROSITE" id="PS50009">
    <property type="entry name" value="RASGEF_CAT"/>
    <property type="match status" value="1"/>
</dbReference>
<keyword evidence="1" id="KW-0344">Guanine-nucleotide releasing factor</keyword>
<comment type="caution">
    <text evidence="4">The sequence shown here is derived from an EMBL/GenBank/DDBJ whole genome shotgun (WGS) entry which is preliminary data.</text>
</comment>
<name>A0AAV6U7Z2_9ARAC</name>
<dbReference type="GO" id="GO:0007264">
    <property type="term" value="P:small GTPase-mediated signal transduction"/>
    <property type="evidence" value="ECO:0007669"/>
    <property type="project" value="InterPro"/>
</dbReference>
<sequence length="805" mass="94210">MLSLIWKHKNIYNIVNEDIIQENTFTQQTSGGENLWKSQLGITENHLIILKCEIDISDSTSQFINNNRIIIHMEPMKQLKFMKCPGRRLKIIFPKEIKSFFKLVFSERCAWPQWSRLENLCRKDSRSISSRWVLIPFGKLEPKVQQYLRNKQFLQPVTIDINDVDIISSKEEKPIFTDLKEAGNTSTGNNLLNTEKDIKSSTYVLGYRSSNLSKMSKSQKRLQLVNRFGEGIPEGCLYGLYLSDDVSSVENVGQPSKLSNVPKWNDLNDSSNVSAQKLALAYIIRLEQNIRNERRKEKTLMRTLMVKYTENFNDKSKNNHETEICRNLKTARCFRISSSIFFPTGIRRSCSIDSLPKIDPCNNEYSYLTANLSLPSLDEIDFCRRTHRLSYSLDFKDEVAQLETPISFWIPKSGQFCQGRMYTADPVSQKYEAMQFRRMKANLNRSISNLDIIHEESNKESTDEVQRWITYSPDFFIKNILKDIVNEYPVHHSLWSESPRNKYKTNPINDATKNTDKKEIQDKPKNSGSKNLVGKSNSQLPDKKFKQIRDINPHLMAIELRRIQLMLFCSIENGEIARLIVKPRSVTEINCPYLFANLYFNKRIENMVVSELLAKSKDSNKAEVLSYFIKVAFHCFKNRNKQSCYTILSGLCHPKVLENATVWSVFYQHHKKEFRTFQSLLETRWKATNTCRTNKNIPVFRSLIDMLFEVLLQKQEISNMNSGLKKLWRFLTRWSGNNMTENNYLKTFFRHLTMIFNSQDKLTLGKKDLQEILDVIEESRQNYCFTIQNRPFDETTQDVLLLKEY</sequence>
<dbReference type="AlphaFoldDB" id="A0AAV6U7Z2"/>
<feature type="region of interest" description="Disordered" evidence="2">
    <location>
        <begin position="499"/>
        <end position="538"/>
    </location>
</feature>
<dbReference type="GO" id="GO:0005085">
    <property type="term" value="F:guanyl-nucleotide exchange factor activity"/>
    <property type="evidence" value="ECO:0007669"/>
    <property type="project" value="UniProtKB-KW"/>
</dbReference>
<reference evidence="4 5" key="1">
    <citation type="journal article" date="2022" name="Nat. Ecol. Evol.">
        <title>A masculinizing supergene underlies an exaggerated male reproductive morph in a spider.</title>
        <authorList>
            <person name="Hendrickx F."/>
            <person name="De Corte Z."/>
            <person name="Sonet G."/>
            <person name="Van Belleghem S.M."/>
            <person name="Kostlbacher S."/>
            <person name="Vangestel C."/>
        </authorList>
    </citation>
    <scope>NUCLEOTIDE SEQUENCE [LARGE SCALE GENOMIC DNA]</scope>
    <source>
        <strain evidence="4">W744_W776</strain>
    </source>
</reference>
<accession>A0AAV6U7Z2</accession>
<feature type="domain" description="Ras-GEF" evidence="3">
    <location>
        <begin position="552"/>
        <end position="792"/>
    </location>
</feature>
<evidence type="ECO:0000313" key="5">
    <source>
        <dbReference type="Proteomes" id="UP000827092"/>
    </source>
</evidence>
<organism evidence="4 5">
    <name type="scientific">Oedothorax gibbosus</name>
    <dbReference type="NCBI Taxonomy" id="931172"/>
    <lineage>
        <taxon>Eukaryota</taxon>
        <taxon>Metazoa</taxon>
        <taxon>Ecdysozoa</taxon>
        <taxon>Arthropoda</taxon>
        <taxon>Chelicerata</taxon>
        <taxon>Arachnida</taxon>
        <taxon>Araneae</taxon>
        <taxon>Araneomorphae</taxon>
        <taxon>Entelegynae</taxon>
        <taxon>Araneoidea</taxon>
        <taxon>Linyphiidae</taxon>
        <taxon>Erigoninae</taxon>
        <taxon>Oedothorax</taxon>
    </lineage>
</organism>
<dbReference type="EMBL" id="JAFNEN010000581">
    <property type="protein sequence ID" value="KAG8180152.1"/>
    <property type="molecule type" value="Genomic_DNA"/>
</dbReference>
<protein>
    <recommendedName>
        <fullName evidence="3">Ras-GEF domain-containing protein</fullName>
    </recommendedName>
</protein>
<evidence type="ECO:0000256" key="2">
    <source>
        <dbReference type="SAM" id="MobiDB-lite"/>
    </source>
</evidence>
<evidence type="ECO:0000256" key="1">
    <source>
        <dbReference type="PROSITE-ProRule" id="PRU00168"/>
    </source>
</evidence>
<dbReference type="InterPro" id="IPR001895">
    <property type="entry name" value="RASGEF_cat_dom"/>
</dbReference>
<dbReference type="Pfam" id="PF00617">
    <property type="entry name" value="RasGEF"/>
    <property type="match status" value="1"/>
</dbReference>
<dbReference type="InterPro" id="IPR023578">
    <property type="entry name" value="Ras_GEF_dom_sf"/>
</dbReference>
<keyword evidence="5" id="KW-1185">Reference proteome</keyword>
<evidence type="ECO:0000313" key="4">
    <source>
        <dbReference type="EMBL" id="KAG8180152.1"/>
    </source>
</evidence>
<proteinExistence type="predicted"/>
<feature type="compositionally biased region" description="Basic and acidic residues" evidence="2">
    <location>
        <begin position="513"/>
        <end position="525"/>
    </location>
</feature>
<dbReference type="Proteomes" id="UP000827092">
    <property type="component" value="Unassembled WGS sequence"/>
</dbReference>
<evidence type="ECO:0000259" key="3">
    <source>
        <dbReference type="PROSITE" id="PS50009"/>
    </source>
</evidence>
<gene>
    <name evidence="4" type="ORF">JTE90_023360</name>
</gene>
<feature type="compositionally biased region" description="Polar residues" evidence="2">
    <location>
        <begin position="526"/>
        <end position="538"/>
    </location>
</feature>
<dbReference type="SUPFAM" id="SSF48366">
    <property type="entry name" value="Ras GEF"/>
    <property type="match status" value="1"/>
</dbReference>